<evidence type="ECO:0000313" key="3">
    <source>
        <dbReference type="EMBL" id="SDM43382.1"/>
    </source>
</evidence>
<evidence type="ECO:0000256" key="1">
    <source>
        <dbReference type="ARBA" id="ARBA00008984"/>
    </source>
</evidence>
<comment type="similarity">
    <text evidence="1">Belongs to the sulfur carrier protein TusA family.</text>
</comment>
<evidence type="ECO:0000259" key="2">
    <source>
        <dbReference type="PROSITE" id="PS01148"/>
    </source>
</evidence>
<sequence>MNEKIKKLDLLGKVCPVPLLETEKALKDLSRGVRLHIVTDHTQAVRNIMEFLEERSLEFEIEEPDPGIWKIKTFYREERGSSFEE</sequence>
<dbReference type="Pfam" id="PF01206">
    <property type="entry name" value="TusA"/>
    <property type="match status" value="1"/>
</dbReference>
<dbReference type="STRING" id="321763.SAMN04488692_1353"/>
<dbReference type="PROSITE" id="PS01148">
    <property type="entry name" value="UPF0033"/>
    <property type="match status" value="1"/>
</dbReference>
<dbReference type="InterPro" id="IPR036868">
    <property type="entry name" value="TusA-like_sf"/>
</dbReference>
<dbReference type="InterPro" id="IPR001455">
    <property type="entry name" value="TusA-like"/>
</dbReference>
<dbReference type="PANTHER" id="PTHR33279">
    <property type="entry name" value="SULFUR CARRIER PROTEIN YEDF-RELATED"/>
    <property type="match status" value="1"/>
</dbReference>
<gene>
    <name evidence="3" type="ORF">SAMN04488692_1353</name>
</gene>
<dbReference type="RefSeq" id="WP_089762187.1">
    <property type="nucleotide sequence ID" value="NZ_FNGO01000035.1"/>
</dbReference>
<dbReference type="AlphaFoldDB" id="A0A1G9T6X6"/>
<dbReference type="Gene3D" id="3.30.110.40">
    <property type="entry name" value="TusA-like domain"/>
    <property type="match status" value="1"/>
</dbReference>
<organism evidence="3 4">
    <name type="scientific">Halarsenatibacter silvermanii</name>
    <dbReference type="NCBI Taxonomy" id="321763"/>
    <lineage>
        <taxon>Bacteria</taxon>
        <taxon>Bacillati</taxon>
        <taxon>Bacillota</taxon>
        <taxon>Clostridia</taxon>
        <taxon>Halanaerobiales</taxon>
        <taxon>Halarsenatibacteraceae</taxon>
        <taxon>Halarsenatibacter</taxon>
    </lineage>
</organism>
<feature type="domain" description="UPF0033" evidence="2">
    <location>
        <begin position="8"/>
        <end position="32"/>
    </location>
</feature>
<dbReference type="SUPFAM" id="SSF64307">
    <property type="entry name" value="SirA-like"/>
    <property type="match status" value="1"/>
</dbReference>
<dbReference type="EMBL" id="FNGO01000035">
    <property type="protein sequence ID" value="SDM43382.1"/>
    <property type="molecule type" value="Genomic_DNA"/>
</dbReference>
<name>A0A1G9T6X6_9FIRM</name>
<dbReference type="GO" id="GO:0016740">
    <property type="term" value="F:transferase activity"/>
    <property type="evidence" value="ECO:0007669"/>
    <property type="project" value="UniProtKB-KW"/>
</dbReference>
<dbReference type="Proteomes" id="UP000199476">
    <property type="component" value="Unassembled WGS sequence"/>
</dbReference>
<dbReference type="OrthoDB" id="9800872at2"/>
<dbReference type="PANTHER" id="PTHR33279:SF18">
    <property type="entry name" value="SULFUR CARRIER PROTEIN MJ0990-RELATED"/>
    <property type="match status" value="1"/>
</dbReference>
<evidence type="ECO:0000313" key="4">
    <source>
        <dbReference type="Proteomes" id="UP000199476"/>
    </source>
</evidence>
<dbReference type="CDD" id="cd00291">
    <property type="entry name" value="SirA_YedF_YeeD"/>
    <property type="match status" value="1"/>
</dbReference>
<keyword evidence="3" id="KW-0808">Transferase</keyword>
<reference evidence="3 4" key="1">
    <citation type="submission" date="2016-10" db="EMBL/GenBank/DDBJ databases">
        <authorList>
            <person name="de Groot N.N."/>
        </authorList>
    </citation>
    <scope>NUCLEOTIDE SEQUENCE [LARGE SCALE GENOMIC DNA]</scope>
    <source>
        <strain evidence="3 4">SLAS-1</strain>
    </source>
</reference>
<protein>
    <submittedName>
        <fullName evidence="3">TusA-related sulfurtransferase</fullName>
    </submittedName>
</protein>
<keyword evidence="4" id="KW-1185">Reference proteome</keyword>
<accession>A0A1G9T6X6</accession>
<proteinExistence type="inferred from homology"/>